<keyword evidence="3" id="KW-1185">Reference proteome</keyword>
<dbReference type="SUPFAM" id="SSF54211">
    <property type="entry name" value="Ribosomal protein S5 domain 2-like"/>
    <property type="match status" value="1"/>
</dbReference>
<protein>
    <submittedName>
        <fullName evidence="2">Competence protein ComM</fullName>
    </submittedName>
</protein>
<organism evidence="2 3">
    <name type="scientific">Nocardioides aquaticus</name>
    <dbReference type="NCBI Taxonomy" id="160826"/>
    <lineage>
        <taxon>Bacteria</taxon>
        <taxon>Bacillati</taxon>
        <taxon>Actinomycetota</taxon>
        <taxon>Actinomycetes</taxon>
        <taxon>Propionibacteriales</taxon>
        <taxon>Nocardioidaceae</taxon>
        <taxon>Nocardioides</taxon>
    </lineage>
</organism>
<dbReference type="EMBL" id="CP075371">
    <property type="protein sequence ID" value="QVT79011.1"/>
    <property type="molecule type" value="Genomic_DNA"/>
</dbReference>
<dbReference type="Gene3D" id="3.30.230.10">
    <property type="match status" value="1"/>
</dbReference>
<dbReference type="PANTHER" id="PTHR32039">
    <property type="entry name" value="MAGNESIUM-CHELATASE SUBUNIT CHLI"/>
    <property type="match status" value="1"/>
</dbReference>
<gene>
    <name evidence="2" type="primary">comM_1</name>
    <name evidence="2" type="ORF">ENKNEFLB_01391</name>
</gene>
<dbReference type="Pfam" id="PF13541">
    <property type="entry name" value="ChlI"/>
    <property type="match status" value="1"/>
</dbReference>
<evidence type="ECO:0000313" key="3">
    <source>
        <dbReference type="Proteomes" id="UP000679307"/>
    </source>
</evidence>
<dbReference type="PANTHER" id="PTHR32039:SF7">
    <property type="entry name" value="COMPETENCE PROTEIN COMM"/>
    <property type="match status" value="1"/>
</dbReference>
<dbReference type="SUPFAM" id="SSF52540">
    <property type="entry name" value="P-loop containing nucleoside triphosphate hydrolases"/>
    <property type="match status" value="1"/>
</dbReference>
<dbReference type="InterPro" id="IPR014721">
    <property type="entry name" value="Ribsml_uS5_D2-typ_fold_subgr"/>
</dbReference>
<evidence type="ECO:0000259" key="1">
    <source>
        <dbReference type="Pfam" id="PF01078"/>
    </source>
</evidence>
<dbReference type="InterPro" id="IPR020568">
    <property type="entry name" value="Ribosomal_Su5_D2-typ_SF"/>
</dbReference>
<dbReference type="Pfam" id="PF01078">
    <property type="entry name" value="Mg_chelatase"/>
    <property type="match status" value="1"/>
</dbReference>
<sequence length="318" mass="32972">MPFATARTVSLHGAVGHLIDVQADVSPGLVGTTLVGRPDASLNEARDRCRMAVINSELPWPSTKRITVLLSPADLHKRGTHFDLAIAVSVLAADDKLPRAGLAATAFIGELTLAGQLRPVTGVLPMVLAAAERGVRRVVVPEPQAQEAAMVPGMSVLGLRSLSQVVAELRGDPVPEAAPVAAMSGSRLLSWRGEERMEALDLADLRGIEDAKYAVEVAAAGGHHLMLSGPKGAGKTSIAERIPSLLPPLSAAESLELTAIHSLAGTLDPATGLMVDPPYAAPHHDASKSALIGGGSGQVRPGEISRCHGGVLFLYDIS</sequence>
<reference evidence="2 3" key="1">
    <citation type="submission" date="2021-05" db="EMBL/GenBank/DDBJ databases">
        <title>Complete genome of Nocardioides aquaticus KCTC 9944T isolated from meromictic and hypersaline Ekho Lake, Antarctica.</title>
        <authorList>
            <person name="Hwang K."/>
            <person name="Kim K.M."/>
            <person name="Choe H."/>
        </authorList>
    </citation>
    <scope>NUCLEOTIDE SEQUENCE [LARGE SCALE GENOMIC DNA]</scope>
    <source>
        <strain evidence="2 3">KCTC 9944</strain>
    </source>
</reference>
<dbReference type="RefSeq" id="WP_214058515.1">
    <property type="nucleotide sequence ID" value="NZ_BAAAHS010000019.1"/>
</dbReference>
<dbReference type="Gene3D" id="3.40.50.300">
    <property type="entry name" value="P-loop containing nucleotide triphosphate hydrolases"/>
    <property type="match status" value="1"/>
</dbReference>
<dbReference type="InterPro" id="IPR027417">
    <property type="entry name" value="P-loop_NTPase"/>
</dbReference>
<feature type="domain" description="Magnesium chelatase ChlI-like catalytic" evidence="1">
    <location>
        <begin position="201"/>
        <end position="316"/>
    </location>
</feature>
<dbReference type="Proteomes" id="UP000679307">
    <property type="component" value="Chromosome"/>
</dbReference>
<evidence type="ECO:0000313" key="2">
    <source>
        <dbReference type="EMBL" id="QVT79011.1"/>
    </source>
</evidence>
<dbReference type="InterPro" id="IPR045006">
    <property type="entry name" value="CHLI-like"/>
</dbReference>
<proteinExistence type="predicted"/>
<accession>A0ABX8EES5</accession>
<name>A0ABX8EES5_9ACTN</name>
<dbReference type="InterPro" id="IPR000523">
    <property type="entry name" value="Mg_chelatse_chII-like_cat_dom"/>
</dbReference>